<dbReference type="Gene3D" id="3.90.550.10">
    <property type="entry name" value="Spore Coat Polysaccharide Biosynthesis Protein SpsA, Chain A"/>
    <property type="match status" value="2"/>
</dbReference>
<gene>
    <name evidence="2" type="ORF">EV209_2968</name>
</gene>
<evidence type="ECO:0000259" key="1">
    <source>
        <dbReference type="Pfam" id="PF00535"/>
    </source>
</evidence>
<reference evidence="2 3" key="1">
    <citation type="submission" date="2019-02" db="EMBL/GenBank/DDBJ databases">
        <title>Genomic Encyclopedia of Type Strains, Phase IV (KMG-IV): sequencing the most valuable type-strain genomes for metagenomic binning, comparative biology and taxonomic classification.</title>
        <authorList>
            <person name="Goeker M."/>
        </authorList>
    </citation>
    <scope>NUCLEOTIDE SEQUENCE [LARGE SCALE GENOMIC DNA]</scope>
    <source>
        <strain evidence="2 3">DSM 29486</strain>
    </source>
</reference>
<comment type="caution">
    <text evidence="2">The sequence shown here is derived from an EMBL/GenBank/DDBJ whole genome shotgun (WGS) entry which is preliminary data.</text>
</comment>
<feature type="domain" description="Glycosyltransferase 2-like" evidence="1">
    <location>
        <begin position="284"/>
        <end position="445"/>
    </location>
</feature>
<dbReference type="PANTHER" id="PTHR43685:SF2">
    <property type="entry name" value="GLYCOSYLTRANSFERASE 2-LIKE DOMAIN-CONTAINING PROTEIN"/>
    <property type="match status" value="1"/>
</dbReference>
<protein>
    <submittedName>
        <fullName evidence="2">GT2 family glycosyltransferase</fullName>
    </submittedName>
</protein>
<dbReference type="CDD" id="cd04186">
    <property type="entry name" value="GT_2_like_c"/>
    <property type="match status" value="1"/>
</dbReference>
<proteinExistence type="predicted"/>
<dbReference type="Pfam" id="PF00535">
    <property type="entry name" value="Glycos_transf_2"/>
    <property type="match status" value="1"/>
</dbReference>
<dbReference type="InterPro" id="IPR050834">
    <property type="entry name" value="Glycosyltransf_2"/>
</dbReference>
<dbReference type="AlphaFoldDB" id="A0A4Q7NZ07"/>
<keyword evidence="3" id="KW-1185">Reference proteome</keyword>
<dbReference type="InterPro" id="IPR001173">
    <property type="entry name" value="Glyco_trans_2-like"/>
</dbReference>
<evidence type="ECO:0000313" key="2">
    <source>
        <dbReference type="EMBL" id="RZS92673.1"/>
    </source>
</evidence>
<dbReference type="RefSeq" id="WP_130436203.1">
    <property type="nucleotide sequence ID" value="NZ_SGXF01000008.1"/>
</dbReference>
<sequence length="805" mass="92999">MLKYQQNIDAVRYDPMKKLFCVTGWLFYEDGRGYSLEMRVNGEKRECETEQNRREDVLSRWKTAGKSGDIGFQASVKAEQPVSSVELWAADGEVSRLIRKWEGEELEEIFSRGYLRYSLDVVLVRDKKLVIQGWALSLRNEPVRLELEDGSDKKLKPVVKWANRLDVLEFFQSEAKVAKCGFNLSVEIGKQPECLLRLRDSANSLEIPLDLKKIRREMWKYSAAAEFWSDFRKEGFRAAAEQARERRLQKGWRAYEKWYSSHKASPEELKQQRKQKFLNQPKISIIVPLYRTPEKYLREMIRSVQDQTYGNWELCLADGGGEEFSLRESVKKYARGDGRIRYKLLAENLGISGNTNAAFKMAEGEYVGLLDHDDLLVPETLYECVKVLNEKPDTDALYTDEDKVDMKGRQHFDPNFKPDFNQDLLHTQNYICHFFVVKKEIAEKVGGFRSEYDGAQDFDFIFRCTELAGTVRHIPKILYHWRCHKNSTAMNPESKLYAYEAGIRAVTDHYRRLGIPAKAEFGEGWGMYHTKYMYQDQPLISAIIPNRDHVERLNRCMRSLLKTSEYKNLEIIVVENGSKDSETFAYYELIQERYPAVRVVSMEKDMPFSCGAAYNTGAESAKGDFLLFLHSDTWLRNDECLTELLGPCMREDIGCAGGKLLFPDDTIQHAGMIVGLGKEGTAANAFYGYPDYVPGYMMRPAAVQNYSAVSGACMMVRRAVFEKMGGFSGEFPSALQDVDFCLRLGKEGLRVLYTPYAQLYHEEAGTAPFHRDSRLFRERWHEILENGDPYYNMNFTLEKPDFSLR</sequence>
<evidence type="ECO:0000313" key="3">
    <source>
        <dbReference type="Proteomes" id="UP000292927"/>
    </source>
</evidence>
<dbReference type="Pfam" id="PF13641">
    <property type="entry name" value="Glyco_tranf_2_3"/>
    <property type="match status" value="1"/>
</dbReference>
<dbReference type="InterPro" id="IPR029044">
    <property type="entry name" value="Nucleotide-diphossugar_trans"/>
</dbReference>
<dbReference type="OrthoDB" id="9179784at2"/>
<dbReference type="EMBL" id="SGXF01000008">
    <property type="protein sequence ID" value="RZS92673.1"/>
    <property type="molecule type" value="Genomic_DNA"/>
</dbReference>
<dbReference type="GO" id="GO:0016740">
    <property type="term" value="F:transferase activity"/>
    <property type="evidence" value="ECO:0007669"/>
    <property type="project" value="UniProtKB-KW"/>
</dbReference>
<dbReference type="CDD" id="cd04184">
    <property type="entry name" value="GT2_RfbC_Mx_like"/>
    <property type="match status" value="1"/>
</dbReference>
<dbReference type="Proteomes" id="UP000292927">
    <property type="component" value="Unassembled WGS sequence"/>
</dbReference>
<dbReference type="PANTHER" id="PTHR43685">
    <property type="entry name" value="GLYCOSYLTRANSFERASE"/>
    <property type="match status" value="1"/>
</dbReference>
<name>A0A4Q7NZ07_9FIRM</name>
<accession>A0A4Q7NZ07</accession>
<dbReference type="SUPFAM" id="SSF53448">
    <property type="entry name" value="Nucleotide-diphospho-sugar transferases"/>
    <property type="match status" value="2"/>
</dbReference>
<organism evidence="2 3">
    <name type="scientific">Cuneatibacter caecimuris</name>
    <dbReference type="NCBI Taxonomy" id="1796618"/>
    <lineage>
        <taxon>Bacteria</taxon>
        <taxon>Bacillati</taxon>
        <taxon>Bacillota</taxon>
        <taxon>Clostridia</taxon>
        <taxon>Lachnospirales</taxon>
        <taxon>Lachnospiraceae</taxon>
        <taxon>Cuneatibacter</taxon>
    </lineage>
</organism>
<keyword evidence="2" id="KW-0808">Transferase</keyword>